<proteinExistence type="predicted"/>
<dbReference type="PANTHER" id="PTHR45719">
    <property type="entry name" value="GLYCOSYLTRANSFERASE"/>
    <property type="match status" value="1"/>
</dbReference>
<dbReference type="GO" id="GO:0015020">
    <property type="term" value="F:glucuronosyltransferase activity"/>
    <property type="evidence" value="ECO:0007669"/>
    <property type="project" value="InterPro"/>
</dbReference>
<name>A0A7I8LE01_SPIIN</name>
<keyword evidence="4" id="KW-0472">Membrane</keyword>
<dbReference type="InterPro" id="IPR003406">
    <property type="entry name" value="Glyco_trans_14"/>
</dbReference>
<dbReference type="EMBL" id="LR746277">
    <property type="protein sequence ID" value="CAA7408251.1"/>
    <property type="molecule type" value="Genomic_DNA"/>
</dbReference>
<sequence>MRISRSSPWPILVAFIAGTVILGVLTSSFRGVWNPREGLEFVARTPSGVPGFPPAFAYLISGTGGESKRMLRLLKAVYHPRNKYLLYMDAVSSEEERTALAVCVRLEKVFRVFRNVHMVGKSYAVDSTGPSSLAATLHGAAVLLKMGGEWDWFVTLSSSDYPIVTQDDLLHTFTDLPRDLNFVDHTSDLGWKRYHRFERITVDPNLYMGNNSKPFIAKESRRSPDAFTIFTGSPWVILSRSFVEYCVHGWENLPRQLLMYAANVPFPLEFYFHTVLCNSPQFRNTTVNGDLRFFVWDNPPKEEPLLLNMTHFRRIVRSGAAFARRFAEDDVVLRNLDRKVLRRSSAAGRWRCTEGAAEAAEKAQCGSWGDIGAVEPGPSGRRLKSSVAGLVAEERRRSDQCRSR</sequence>
<evidence type="ECO:0000313" key="6">
    <source>
        <dbReference type="EMBL" id="CAA7408251.1"/>
    </source>
</evidence>
<keyword evidence="3" id="KW-0808">Transferase</keyword>
<accession>A0A7I8LE01</accession>
<comment type="subcellular location">
    <subcellularLocation>
        <location evidence="1">Membrane</location>
        <topology evidence="1">Single-pass type II membrane protein</topology>
    </subcellularLocation>
</comment>
<evidence type="ECO:0000256" key="1">
    <source>
        <dbReference type="ARBA" id="ARBA00004606"/>
    </source>
</evidence>
<dbReference type="OrthoDB" id="2019572at2759"/>
<dbReference type="AlphaFoldDB" id="A0A7I8LE01"/>
<evidence type="ECO:0000313" key="7">
    <source>
        <dbReference type="Proteomes" id="UP000663760"/>
    </source>
</evidence>
<evidence type="ECO:0000256" key="3">
    <source>
        <dbReference type="ARBA" id="ARBA00022679"/>
    </source>
</evidence>
<evidence type="ECO:0000256" key="2">
    <source>
        <dbReference type="ARBA" id="ARBA00022676"/>
    </source>
</evidence>
<evidence type="ECO:0000256" key="5">
    <source>
        <dbReference type="ARBA" id="ARBA00023180"/>
    </source>
</evidence>
<dbReference type="PANTHER" id="PTHR45719:SF39">
    <property type="entry name" value="OS04G0301700 PROTEIN"/>
    <property type="match status" value="1"/>
</dbReference>
<evidence type="ECO:0000256" key="4">
    <source>
        <dbReference type="ARBA" id="ARBA00023136"/>
    </source>
</evidence>
<keyword evidence="7" id="KW-1185">Reference proteome</keyword>
<gene>
    <name evidence="6" type="ORF">SI8410_14018929</name>
</gene>
<organism evidence="6 7">
    <name type="scientific">Spirodela intermedia</name>
    <name type="common">Intermediate duckweed</name>
    <dbReference type="NCBI Taxonomy" id="51605"/>
    <lineage>
        <taxon>Eukaryota</taxon>
        <taxon>Viridiplantae</taxon>
        <taxon>Streptophyta</taxon>
        <taxon>Embryophyta</taxon>
        <taxon>Tracheophyta</taxon>
        <taxon>Spermatophyta</taxon>
        <taxon>Magnoliopsida</taxon>
        <taxon>Liliopsida</taxon>
        <taxon>Araceae</taxon>
        <taxon>Lemnoideae</taxon>
        <taxon>Spirodela</taxon>
    </lineage>
</organism>
<protein>
    <submittedName>
        <fullName evidence="6">Uncharacterized protein</fullName>
    </submittedName>
</protein>
<reference evidence="6" key="1">
    <citation type="submission" date="2020-02" db="EMBL/GenBank/DDBJ databases">
        <authorList>
            <person name="Scholz U."/>
            <person name="Mascher M."/>
            <person name="Fiebig A."/>
        </authorList>
    </citation>
    <scope>NUCLEOTIDE SEQUENCE</scope>
</reference>
<dbReference type="Proteomes" id="UP000663760">
    <property type="component" value="Chromosome 14"/>
</dbReference>
<dbReference type="Pfam" id="PF02485">
    <property type="entry name" value="Branch"/>
    <property type="match status" value="1"/>
</dbReference>
<keyword evidence="2" id="KW-0328">Glycosyltransferase</keyword>
<dbReference type="InterPro" id="IPR044610">
    <property type="entry name" value="GLCAT14A/B/C"/>
</dbReference>
<keyword evidence="5" id="KW-0325">Glycoprotein</keyword>
<dbReference type="GO" id="GO:0016020">
    <property type="term" value="C:membrane"/>
    <property type="evidence" value="ECO:0007669"/>
    <property type="project" value="UniProtKB-SubCell"/>
</dbReference>